<feature type="binding site" evidence="11">
    <location>
        <begin position="209"/>
        <end position="211"/>
    </location>
    <ligand>
        <name>beta-D-galactose</name>
        <dbReference type="ChEBI" id="CHEBI:27667"/>
    </ligand>
</feature>
<comment type="cofactor">
    <cofactor evidence="1">
        <name>Ca(2+)</name>
        <dbReference type="ChEBI" id="CHEBI:29108"/>
    </cofactor>
</comment>
<dbReference type="Pfam" id="PF01263">
    <property type="entry name" value="Aldose_epim"/>
    <property type="match status" value="1"/>
</dbReference>
<comment type="subunit">
    <text evidence="4">Monomer.</text>
</comment>
<dbReference type="AlphaFoldDB" id="K1LU74"/>
<reference evidence="12 13" key="1">
    <citation type="journal article" date="2012" name="J. Bacteriol.">
        <title>Draft Genome Sequence of Cecembia lonarensis Strain LW9T, Isolated from Lonar Lake, a Haloalkaline Lake in India.</title>
        <authorList>
            <person name="Shivaji S."/>
            <person name="Ara S."/>
            <person name="Singh A."/>
            <person name="Pinnaka A.K."/>
        </authorList>
    </citation>
    <scope>NUCLEOTIDE SEQUENCE [LARGE SCALE GENOMIC DNA]</scope>
    <source>
        <strain evidence="12 13">LW9</strain>
    </source>
</reference>
<dbReference type="GO" id="GO:0006006">
    <property type="term" value="P:glucose metabolic process"/>
    <property type="evidence" value="ECO:0007669"/>
    <property type="project" value="TreeGrafter"/>
</dbReference>
<gene>
    <name evidence="12" type="primary">mro_2</name>
    <name evidence="12" type="ORF">B879_03720</name>
</gene>
<dbReference type="PIRSF" id="PIRSF005096">
    <property type="entry name" value="GALM"/>
    <property type="match status" value="1"/>
</dbReference>
<evidence type="ECO:0000256" key="2">
    <source>
        <dbReference type="ARBA" id="ARBA00005028"/>
    </source>
</evidence>
<feature type="binding site" evidence="10">
    <location>
        <position position="274"/>
    </location>
    <ligand>
        <name>beta-D-galactose</name>
        <dbReference type="ChEBI" id="CHEBI:27667"/>
    </ligand>
</feature>
<dbReference type="PATRIC" id="fig|1225176.3.peg.3957"/>
<dbReference type="PANTHER" id="PTHR10091">
    <property type="entry name" value="ALDOSE-1-EPIMERASE"/>
    <property type="match status" value="1"/>
</dbReference>
<dbReference type="OrthoDB" id="9779408at2"/>
<protein>
    <recommendedName>
        <fullName evidence="8">Aldose 1-epimerase</fullName>
        <ecNumber evidence="8">5.1.3.3</ecNumber>
    </recommendedName>
</protein>
<dbReference type="EC" id="5.1.3.3" evidence="8"/>
<dbReference type="GO" id="GO:0033499">
    <property type="term" value="P:galactose catabolic process via UDP-galactose, Leloir pathway"/>
    <property type="evidence" value="ECO:0007669"/>
    <property type="project" value="TreeGrafter"/>
</dbReference>
<keyword evidence="6 8" id="KW-0413">Isomerase</keyword>
<dbReference type="InterPro" id="IPR008183">
    <property type="entry name" value="Aldose_1/G6P_1-epimerase"/>
</dbReference>
<keyword evidence="7 8" id="KW-0119">Carbohydrate metabolism</keyword>
<organism evidence="12 13">
    <name type="scientific">Cecembia lonarensis (strain CCUG 58316 / KCTC 22772 / LW9)</name>
    <dbReference type="NCBI Taxonomy" id="1225176"/>
    <lineage>
        <taxon>Bacteria</taxon>
        <taxon>Pseudomonadati</taxon>
        <taxon>Bacteroidota</taxon>
        <taxon>Cytophagia</taxon>
        <taxon>Cytophagales</taxon>
        <taxon>Cyclobacteriaceae</taxon>
        <taxon>Cecembia</taxon>
    </lineage>
</organism>
<evidence type="ECO:0000256" key="7">
    <source>
        <dbReference type="ARBA" id="ARBA00023277"/>
    </source>
</evidence>
<accession>K1LU74</accession>
<dbReference type="GO" id="GO:0030246">
    <property type="term" value="F:carbohydrate binding"/>
    <property type="evidence" value="ECO:0007669"/>
    <property type="project" value="InterPro"/>
</dbReference>
<evidence type="ECO:0000313" key="12">
    <source>
        <dbReference type="EMBL" id="EKB47664.1"/>
    </source>
</evidence>
<proteinExistence type="inferred from homology"/>
<dbReference type="Proteomes" id="UP000004478">
    <property type="component" value="Unassembled WGS sequence"/>
</dbReference>
<dbReference type="InterPro" id="IPR014718">
    <property type="entry name" value="GH-type_carb-bd"/>
</dbReference>
<dbReference type="PANTHER" id="PTHR10091:SF0">
    <property type="entry name" value="GALACTOSE MUTAROTASE"/>
    <property type="match status" value="1"/>
</dbReference>
<evidence type="ECO:0000256" key="4">
    <source>
        <dbReference type="ARBA" id="ARBA00011245"/>
    </source>
</evidence>
<dbReference type="Gene3D" id="2.70.98.10">
    <property type="match status" value="1"/>
</dbReference>
<evidence type="ECO:0000256" key="5">
    <source>
        <dbReference type="ARBA" id="ARBA00022837"/>
    </source>
</evidence>
<feature type="active site" description="Proton acceptor" evidence="9">
    <location>
        <position position="339"/>
    </location>
</feature>
<evidence type="ECO:0000256" key="3">
    <source>
        <dbReference type="ARBA" id="ARBA00006206"/>
    </source>
</evidence>
<dbReference type="SUPFAM" id="SSF74650">
    <property type="entry name" value="Galactose mutarotase-like"/>
    <property type="match status" value="1"/>
</dbReference>
<dbReference type="InterPro" id="IPR015443">
    <property type="entry name" value="Aldose_1-epimerase"/>
</dbReference>
<comment type="similarity">
    <text evidence="3 8">Belongs to the aldose epimerase family.</text>
</comment>
<dbReference type="GO" id="GO:0004034">
    <property type="term" value="F:aldose 1-epimerase activity"/>
    <property type="evidence" value="ECO:0007669"/>
    <property type="project" value="UniProtKB-EC"/>
</dbReference>
<dbReference type="InterPro" id="IPR047215">
    <property type="entry name" value="Galactose_mutarotase-like"/>
</dbReference>
<dbReference type="RefSeq" id="WP_009186733.1">
    <property type="nucleotide sequence ID" value="NZ_AMGM01000102.1"/>
</dbReference>
<sequence length="374" mass="42089">MNNIPVLLCALLLIVCCSCQKKDQDLSEKTNFTVEQYSIEKNGQQAEVFLLKNSQGMEVEILSYGAILSRIVVPDKDGNMENVLLTYESPEGFFTDTYFFGALAGRYANRIAKGKFDLDGVTYQLATNNGENHLHGGRVGFNKKFWKTELLELEDAIGVTMFYLSEDGEEGYPGNLETTITFMLKDDNSLSISMEAETDKSTIVNLTHHGYFNLSGMKENILNHHLQLFATHYTPVDQGLIPTGELIPVGDTPFDFRSPRKVGERIGETTGGYDHNFVIKQTHDGELAKMAILHHKPSGRKMTMYSDKPGVQFYSGNFLDGKQVTNGVTYTKNFGLCLEPQFFPDSPNQSHFPSPRLDPGEQYRHRIVYVFEVD</sequence>
<evidence type="ECO:0000256" key="10">
    <source>
        <dbReference type="PIRSR" id="PIRSR005096-2"/>
    </source>
</evidence>
<comment type="caution">
    <text evidence="12">The sequence shown here is derived from an EMBL/GenBank/DDBJ whole genome shotgun (WGS) entry which is preliminary data.</text>
</comment>
<dbReference type="EMBL" id="AMGM01000102">
    <property type="protein sequence ID" value="EKB47664.1"/>
    <property type="molecule type" value="Genomic_DNA"/>
</dbReference>
<evidence type="ECO:0000256" key="8">
    <source>
        <dbReference type="PIRNR" id="PIRNR005096"/>
    </source>
</evidence>
<evidence type="ECO:0000256" key="11">
    <source>
        <dbReference type="PIRSR" id="PIRSR005096-3"/>
    </source>
</evidence>
<feature type="binding site" evidence="11">
    <location>
        <begin position="109"/>
        <end position="110"/>
    </location>
    <ligand>
        <name>beta-D-galactose</name>
        <dbReference type="ChEBI" id="CHEBI:27667"/>
    </ligand>
</feature>
<evidence type="ECO:0000256" key="6">
    <source>
        <dbReference type="ARBA" id="ARBA00023235"/>
    </source>
</evidence>
<name>K1LU74_CECL9</name>
<keyword evidence="5" id="KW-0106">Calcium</keyword>
<feature type="active site" description="Proton donor" evidence="9">
    <location>
        <position position="209"/>
    </location>
</feature>
<dbReference type="InterPro" id="IPR011013">
    <property type="entry name" value="Gal_mutarotase_sf_dom"/>
</dbReference>
<dbReference type="NCBIfam" id="NF008277">
    <property type="entry name" value="PRK11055.1"/>
    <property type="match status" value="1"/>
</dbReference>
<comment type="pathway">
    <text evidence="2 8">Carbohydrate metabolism; hexose metabolism.</text>
</comment>
<evidence type="ECO:0000256" key="9">
    <source>
        <dbReference type="PIRSR" id="PIRSR005096-1"/>
    </source>
</evidence>
<keyword evidence="13" id="KW-1185">Reference proteome</keyword>
<evidence type="ECO:0000256" key="1">
    <source>
        <dbReference type="ARBA" id="ARBA00001913"/>
    </source>
</evidence>
<dbReference type="CDD" id="cd09019">
    <property type="entry name" value="galactose_mutarotase_like"/>
    <property type="match status" value="1"/>
</dbReference>
<dbReference type="UniPathway" id="UPA00242"/>
<evidence type="ECO:0000313" key="13">
    <source>
        <dbReference type="Proteomes" id="UP000004478"/>
    </source>
</evidence>
<comment type="catalytic activity">
    <reaction evidence="8">
        <text>alpha-D-glucose = beta-D-glucose</text>
        <dbReference type="Rhea" id="RHEA:10264"/>
        <dbReference type="ChEBI" id="CHEBI:15903"/>
        <dbReference type="ChEBI" id="CHEBI:17925"/>
        <dbReference type="EC" id="5.1.3.3"/>
    </reaction>
</comment>